<dbReference type="CDD" id="cd00610">
    <property type="entry name" value="OAT_like"/>
    <property type="match status" value="1"/>
</dbReference>
<dbReference type="PROSITE" id="PS00600">
    <property type="entry name" value="AA_TRANSFER_CLASS_3"/>
    <property type="match status" value="1"/>
</dbReference>
<keyword evidence="5 6" id="KW-0663">Pyridoxal phosphate</keyword>
<dbReference type="RefSeq" id="WP_138397931.1">
    <property type="nucleotide sequence ID" value="NZ_JBAFVI010000011.1"/>
</dbReference>
<dbReference type="PANTHER" id="PTHR43094">
    <property type="entry name" value="AMINOTRANSFERASE"/>
    <property type="match status" value="1"/>
</dbReference>
<reference evidence="7 8" key="1">
    <citation type="submission" date="2019-05" db="EMBL/GenBank/DDBJ databases">
        <authorList>
            <person name="Zhou X."/>
        </authorList>
    </citation>
    <scope>NUCLEOTIDE SEQUENCE [LARGE SCALE GENOMIC DNA]</scope>
    <source>
        <strain evidence="7 8">DSM 432</strain>
    </source>
</reference>
<dbReference type="Pfam" id="PF00202">
    <property type="entry name" value="Aminotran_3"/>
    <property type="match status" value="1"/>
</dbReference>
<dbReference type="InterPro" id="IPR015424">
    <property type="entry name" value="PyrdxlP-dep_Trfase"/>
</dbReference>
<dbReference type="InterPro" id="IPR015422">
    <property type="entry name" value="PyrdxlP-dep_Trfase_small"/>
</dbReference>
<evidence type="ECO:0000256" key="3">
    <source>
        <dbReference type="ARBA" id="ARBA00022576"/>
    </source>
</evidence>
<organism evidence="7 8">
    <name type="scientific">Xanthobacter autotrophicus</name>
    <dbReference type="NCBI Taxonomy" id="280"/>
    <lineage>
        <taxon>Bacteria</taxon>
        <taxon>Pseudomonadati</taxon>
        <taxon>Pseudomonadota</taxon>
        <taxon>Alphaproteobacteria</taxon>
        <taxon>Hyphomicrobiales</taxon>
        <taxon>Xanthobacteraceae</taxon>
        <taxon>Xanthobacter</taxon>
    </lineage>
</organism>
<evidence type="ECO:0000313" key="7">
    <source>
        <dbReference type="EMBL" id="TLX44654.1"/>
    </source>
</evidence>
<dbReference type="GO" id="GO:0030170">
    <property type="term" value="F:pyridoxal phosphate binding"/>
    <property type="evidence" value="ECO:0007669"/>
    <property type="project" value="InterPro"/>
</dbReference>
<dbReference type="GeneID" id="95772308"/>
<evidence type="ECO:0000256" key="2">
    <source>
        <dbReference type="ARBA" id="ARBA00008954"/>
    </source>
</evidence>
<name>A0A6C1KN20_XANAU</name>
<dbReference type="InterPro" id="IPR015421">
    <property type="entry name" value="PyrdxlP-dep_Trfase_major"/>
</dbReference>
<dbReference type="NCBIfam" id="NF005682">
    <property type="entry name" value="PRK07480.1"/>
    <property type="match status" value="1"/>
</dbReference>
<dbReference type="OrthoDB" id="5288905at2"/>
<dbReference type="Gene3D" id="3.40.640.10">
    <property type="entry name" value="Type I PLP-dependent aspartate aminotransferase-like (Major domain)"/>
    <property type="match status" value="1"/>
</dbReference>
<keyword evidence="4 7" id="KW-0808">Transferase</keyword>
<evidence type="ECO:0000256" key="4">
    <source>
        <dbReference type="ARBA" id="ARBA00022679"/>
    </source>
</evidence>
<keyword evidence="3 7" id="KW-0032">Aminotransferase</keyword>
<comment type="cofactor">
    <cofactor evidence="1">
        <name>pyridoxal 5'-phosphate</name>
        <dbReference type="ChEBI" id="CHEBI:597326"/>
    </cofactor>
</comment>
<dbReference type="AlphaFoldDB" id="A0A6C1KN20"/>
<dbReference type="GO" id="GO:0008483">
    <property type="term" value="F:transaminase activity"/>
    <property type="evidence" value="ECO:0007669"/>
    <property type="project" value="UniProtKB-KW"/>
</dbReference>
<dbReference type="Proteomes" id="UP000305131">
    <property type="component" value="Unassembled WGS sequence"/>
</dbReference>
<evidence type="ECO:0000256" key="6">
    <source>
        <dbReference type="RuleBase" id="RU003560"/>
    </source>
</evidence>
<accession>A0A6C1KN20</accession>
<dbReference type="EMBL" id="VAUP01000005">
    <property type="protein sequence ID" value="TLX44654.1"/>
    <property type="molecule type" value="Genomic_DNA"/>
</dbReference>
<gene>
    <name evidence="7" type="ORF">FBQ73_02400</name>
</gene>
<sequence>MTSAPLSNSTAHWRALDAAHHLHPFSDTKALNAEGVRVITRAEGVYVFDSEGNRILDGMSGLWCSQVGHGRRAIVDAIATQLHQLDYYNTFFKTTHPGAAELAAAISDVAPAHMNHVFFTSGGSEAVDTVLRMVRHYWAAMGKPEKSIFISRRNGYHGSTLGGASLGGMKPMHAQGGLPIPGIIHVAQPYWWAEGGEMGREEFGLYAAREVARAIDAAGPENVAAFIGEPIQGAGGVIIPPANYWPEVEKICRERDVLLVCDEVICGFGRTGRWFGADFMGVKPDLITFAKGITSGYFPLGGVIVGDKVAEGFIEHGGDFNHGFTYSGHPGGCAAALANLRIMHEEKLVERVRTDIGPYLQERWLKLAEHPLVGEARMVGLIGALELTPEKASRAAFAAEEGTVGLICRDFSFREGLVMRAVRDGMILAPPFTLSHEEADELVAITWRVLDLTYAELHKRGMMVPVPRVPARPAQASA</sequence>
<dbReference type="Gene3D" id="3.90.1150.10">
    <property type="entry name" value="Aspartate Aminotransferase, domain 1"/>
    <property type="match status" value="1"/>
</dbReference>
<evidence type="ECO:0000256" key="1">
    <source>
        <dbReference type="ARBA" id="ARBA00001933"/>
    </source>
</evidence>
<comment type="similarity">
    <text evidence="2 6">Belongs to the class-III pyridoxal-phosphate-dependent aminotransferase family.</text>
</comment>
<dbReference type="SUPFAM" id="SSF53383">
    <property type="entry name" value="PLP-dependent transferases"/>
    <property type="match status" value="1"/>
</dbReference>
<evidence type="ECO:0000256" key="5">
    <source>
        <dbReference type="ARBA" id="ARBA00022898"/>
    </source>
</evidence>
<evidence type="ECO:0000313" key="8">
    <source>
        <dbReference type="Proteomes" id="UP000305131"/>
    </source>
</evidence>
<proteinExistence type="inferred from homology"/>
<dbReference type="InterPro" id="IPR049704">
    <property type="entry name" value="Aminotrans_3_PPA_site"/>
</dbReference>
<protein>
    <submittedName>
        <fullName evidence="7">Aspartate aminotransferase family protein</fullName>
    </submittedName>
</protein>
<dbReference type="PANTHER" id="PTHR43094:SF1">
    <property type="entry name" value="AMINOTRANSFERASE CLASS-III"/>
    <property type="match status" value="1"/>
</dbReference>
<dbReference type="FunFam" id="3.40.640.10:FF:000014">
    <property type="entry name" value="Adenosylmethionine-8-amino-7-oxononanoate aminotransferase, probable"/>
    <property type="match status" value="1"/>
</dbReference>
<dbReference type="InterPro" id="IPR005814">
    <property type="entry name" value="Aminotrans_3"/>
</dbReference>
<comment type="caution">
    <text evidence="7">The sequence shown here is derived from an EMBL/GenBank/DDBJ whole genome shotgun (WGS) entry which is preliminary data.</text>
</comment>